<comment type="caution">
    <text evidence="3">The sequence shown here is derived from an EMBL/GenBank/DDBJ whole genome shotgun (WGS) entry which is preliminary data.</text>
</comment>
<dbReference type="Proteomes" id="UP000663870">
    <property type="component" value="Unassembled WGS sequence"/>
</dbReference>
<dbReference type="GO" id="GO:0005874">
    <property type="term" value="C:microtubule"/>
    <property type="evidence" value="ECO:0007669"/>
    <property type="project" value="UniProtKB-KW"/>
</dbReference>
<keyword evidence="6" id="KW-1185">Reference proteome</keyword>
<name>A0A814ZWG0_9BILA</name>
<evidence type="ECO:0000313" key="5">
    <source>
        <dbReference type="Proteomes" id="UP000663854"/>
    </source>
</evidence>
<dbReference type="EMBL" id="CAJNOL010002805">
    <property type="protein sequence ID" value="CAF1530315.1"/>
    <property type="molecule type" value="Genomic_DNA"/>
</dbReference>
<feature type="domain" description="Gamma tubulin complex component protein N-terminal" evidence="2">
    <location>
        <begin position="3"/>
        <end position="168"/>
    </location>
</feature>
<evidence type="ECO:0000256" key="1">
    <source>
        <dbReference type="ARBA" id="ARBA00022701"/>
    </source>
</evidence>
<feature type="non-terminal residue" evidence="3">
    <location>
        <position position="169"/>
    </location>
</feature>
<protein>
    <recommendedName>
        <fullName evidence="2">Gamma tubulin complex component protein N-terminal domain-containing protein</fullName>
    </recommendedName>
</protein>
<accession>A0A814ZWG0</accession>
<dbReference type="Proteomes" id="UP000663854">
    <property type="component" value="Unassembled WGS sequence"/>
</dbReference>
<feature type="non-terminal residue" evidence="3">
    <location>
        <position position="1"/>
    </location>
</feature>
<evidence type="ECO:0000259" key="2">
    <source>
        <dbReference type="Pfam" id="PF17681"/>
    </source>
</evidence>
<evidence type="ECO:0000313" key="6">
    <source>
        <dbReference type="Proteomes" id="UP000663870"/>
    </source>
</evidence>
<organism evidence="3 5">
    <name type="scientific">Rotaria sordida</name>
    <dbReference type="NCBI Taxonomy" id="392033"/>
    <lineage>
        <taxon>Eukaryota</taxon>
        <taxon>Metazoa</taxon>
        <taxon>Spiralia</taxon>
        <taxon>Gnathifera</taxon>
        <taxon>Rotifera</taxon>
        <taxon>Eurotatoria</taxon>
        <taxon>Bdelloidea</taxon>
        <taxon>Philodinida</taxon>
        <taxon>Philodinidae</taxon>
        <taxon>Rotaria</taxon>
    </lineage>
</organism>
<dbReference type="AlphaFoldDB" id="A0A814ZWG0"/>
<evidence type="ECO:0000313" key="4">
    <source>
        <dbReference type="EMBL" id="CAF1530315.1"/>
    </source>
</evidence>
<dbReference type="InterPro" id="IPR041470">
    <property type="entry name" value="GCP_N"/>
</dbReference>
<proteinExistence type="predicted"/>
<reference evidence="3" key="1">
    <citation type="submission" date="2021-02" db="EMBL/GenBank/DDBJ databases">
        <authorList>
            <person name="Nowell W R."/>
        </authorList>
    </citation>
    <scope>NUCLEOTIDE SEQUENCE</scope>
</reference>
<dbReference type="EMBL" id="CAJNOH010001769">
    <property type="protein sequence ID" value="CAF1248857.1"/>
    <property type="molecule type" value="Genomic_DNA"/>
</dbReference>
<dbReference type="Pfam" id="PF17681">
    <property type="entry name" value="GCP_N_terminal"/>
    <property type="match status" value="1"/>
</dbReference>
<sequence>MALHEALIALQTGCSGLLTLKQDDPYFKKRLPTIPYVHQGELEILDRLTQLGQHYRTLDEYIQNIFKDKKSGLYILSFAFELRSILQTYLNCLKQLEHECLIDTSLTLSHLLISLTDYNLLFPSLVSLINKLQTNGYRGCQILDIIRRYTLDGNIILSSTMKKLLCSCH</sequence>
<gene>
    <name evidence="4" type="ORF">JXQ802_LOCUS42186</name>
    <name evidence="3" type="ORF">PYM288_LOCUS27273</name>
</gene>
<evidence type="ECO:0000313" key="3">
    <source>
        <dbReference type="EMBL" id="CAF1248857.1"/>
    </source>
</evidence>
<keyword evidence="1" id="KW-0493">Microtubule</keyword>